<evidence type="ECO:0000259" key="2">
    <source>
        <dbReference type="PROSITE" id="PS50878"/>
    </source>
</evidence>
<accession>A0ABM3MGP4</accession>
<proteinExistence type="predicted"/>
<dbReference type="InterPro" id="IPR005135">
    <property type="entry name" value="Endo/exonuclease/phosphatase"/>
</dbReference>
<protein>
    <submittedName>
        <fullName evidence="5">Uncharacterized protein LOC128200615</fullName>
    </submittedName>
</protein>
<feature type="domain" description="Reverse transcriptase" evidence="2">
    <location>
        <begin position="957"/>
        <end position="1228"/>
    </location>
</feature>
<sequence>MPINRTPVRRPINLPSDVSARRKEVSSPIEDIQSSLLSSPCPESSPSSTPTLRFEEDPFSPLMPTTSNNPPGSLFSSCPTTEQKPQPECLEKIQQLALSIASTLRFSKSVTAENRNKVIEIAHEIAKLASGTMAAQLEVATDTLDVLKREIGSVRADVMDIKNILTAGTSASADSHEGATIAGEVVEGVRKEIDKLVTYERALASCTTTYADKARIIPPKKPAASRPAIIVSSTDPAGSSAHYTLNTIRKKLLFRNIGYTPYRVATITHGRVRLEFDNTQQQKDTLERLKSIPELQAESVKKSLPLIILKGIHKDLPSTELIDTLLDQNPSVKEAATSETDAQLSFLKNNRNPVLYNAVLRVTPAIWRAIMTLERVNLDFQRVRVDNFSPFRQCFNCLKFGHTRAKCDAKDVCCSHCAGAHAINVCPVRNDNSKICCVNCNAYNQNTRAKVSTSHSATSSSCPRILAVRAQHELMQNFNSGNYDAALICEPYTGSRNFMGNPYDHHIFQYPSNSRVKACIVIKKGLISAIGLAEHSSANVCTIQVNTAGKKLFLSCVYLEPRYGNQADKHTTMTGPQALLKLEAFIRTTADAMHLICGDFNGWHTAWGSASVNSRGNEIMDFIIANDLIICNQGSEPTFTTTTHGQLRESIIDLTLATAGASPRMRNWQVNREICPSSDHHAIEFVYTIRGRELRCNQTTTTYRFNTNNIEWNNLKAPFMDHLIQTEITTQNVEAMNEEQLESFVVTFISAIQAACEKLLPRFRARAPRCPWWNNELQSKKLEVVKNHHLLQRLKRRGKPMEQALAEKNRLKEEYSKMFNEASTRHFRQFCAQQGKEDVWAVTNRIIKSVPAPQPPSTLRLPDGTYTQNSVETAKVLLDRFFPDDTPDTREIHGVRRIESKYEPHTEPEPRYTTDEVHRAISEMSPRKAPGPDHLTADICQFVVECFPELVTSIMNRCLTLGYFPRVWKSAIIKLIPKSGGGDFSDLSSLSFRPIGLLNLFGKLLEKLTIGRLSFHMHANNNFNPNQYGFKSQTSTVNALYDAIDHIRQGIASGHQVAAVSLDIKAAFDNAWWPLILCRLQRIGCPSNIYRLMASYLEDRIATFNYADTSINKLLTRGCIQGSVCGPFLWNLILDELLEMELPIGCRLQAYADDVLLVATAKNESKLQEIINTALEQIQEWGLDAKLTFNPVKTQAVAFTTRAARCNLYMNAHPIQFHDYIKILGIKIDRRLKFTHHVNHIINKAKKLFSKLIIFTRPTWGICSENIKIIYNQVIQPIICYGASIWHSALKYKFCQKKLISLQRGFAVRIVRGFRTLSTEVAIILAQLTPICSKVEEVAEIERARVTRATKILPDAIQWDSPAPISDLLHPALRKKISFAEVTSTEELTTFLDPQCYAVYTDGSKREEGVGAAIVAHHLNRKLYTKKLKLHPTCSVFQAELLAIKHACEWVLKGEHTPAVVMSDSKSSLMEISNPNSTNSLVVDIHASLHEADSRGLTISFAWLRSHVGIDGNEAADTAARAAAVGRSATAFSLFPMSYVKHHYQTLGKDAERRMFEDPNKCCHLKKWCPSFDILQEVLSVLKPDFYITQLLSNHGYHKEYLCRFHITTDELCPCNNTDIQNLEHLLKYCPRFASSRLNHQLACQLLNITEPYSLQHIIKKENSTNSFKTHLVNIIDSLKAFNNT</sequence>
<dbReference type="InterPro" id="IPR036397">
    <property type="entry name" value="RNaseH_sf"/>
</dbReference>
<dbReference type="GeneID" id="128200615"/>
<dbReference type="InterPro" id="IPR036691">
    <property type="entry name" value="Endo/exonu/phosph_ase_sf"/>
</dbReference>
<dbReference type="Proteomes" id="UP001652740">
    <property type="component" value="Unplaced"/>
</dbReference>
<evidence type="ECO:0000313" key="4">
    <source>
        <dbReference type="Proteomes" id="UP001652740"/>
    </source>
</evidence>
<dbReference type="PROSITE" id="PS50879">
    <property type="entry name" value="RNASE_H_1"/>
    <property type="match status" value="1"/>
</dbReference>
<dbReference type="RefSeq" id="XP_052750567.1">
    <property type="nucleotide sequence ID" value="XM_052894607.1"/>
</dbReference>
<feature type="compositionally biased region" description="Low complexity" evidence="1">
    <location>
        <begin position="34"/>
        <end position="52"/>
    </location>
</feature>
<dbReference type="Gene3D" id="3.60.10.10">
    <property type="entry name" value="Endonuclease/exonuclease/phosphatase"/>
    <property type="match status" value="1"/>
</dbReference>
<organism evidence="4 5">
    <name type="scientific">Galleria mellonella</name>
    <name type="common">Greater wax moth</name>
    <dbReference type="NCBI Taxonomy" id="7137"/>
    <lineage>
        <taxon>Eukaryota</taxon>
        <taxon>Metazoa</taxon>
        <taxon>Ecdysozoa</taxon>
        <taxon>Arthropoda</taxon>
        <taxon>Hexapoda</taxon>
        <taxon>Insecta</taxon>
        <taxon>Pterygota</taxon>
        <taxon>Neoptera</taxon>
        <taxon>Endopterygota</taxon>
        <taxon>Lepidoptera</taxon>
        <taxon>Glossata</taxon>
        <taxon>Ditrysia</taxon>
        <taxon>Pyraloidea</taxon>
        <taxon>Pyralidae</taxon>
        <taxon>Galleriinae</taxon>
        <taxon>Galleria</taxon>
    </lineage>
</organism>
<evidence type="ECO:0000256" key="1">
    <source>
        <dbReference type="SAM" id="MobiDB-lite"/>
    </source>
</evidence>
<dbReference type="InterPro" id="IPR000477">
    <property type="entry name" value="RT_dom"/>
</dbReference>
<dbReference type="Pfam" id="PF00078">
    <property type="entry name" value="RVT_1"/>
    <property type="match status" value="1"/>
</dbReference>
<dbReference type="InterPro" id="IPR043502">
    <property type="entry name" value="DNA/RNA_pol_sf"/>
</dbReference>
<dbReference type="InterPro" id="IPR012337">
    <property type="entry name" value="RNaseH-like_sf"/>
</dbReference>
<dbReference type="PROSITE" id="PS50878">
    <property type="entry name" value="RT_POL"/>
    <property type="match status" value="1"/>
</dbReference>
<feature type="compositionally biased region" description="Polar residues" evidence="1">
    <location>
        <begin position="63"/>
        <end position="84"/>
    </location>
</feature>
<feature type="region of interest" description="Disordered" evidence="1">
    <location>
        <begin position="1"/>
        <end position="86"/>
    </location>
</feature>
<dbReference type="Pfam" id="PF14529">
    <property type="entry name" value="Exo_endo_phos_2"/>
    <property type="match status" value="1"/>
</dbReference>
<dbReference type="CDD" id="cd09276">
    <property type="entry name" value="Rnase_HI_RT_non_LTR"/>
    <property type="match status" value="1"/>
</dbReference>
<dbReference type="Gene3D" id="3.30.420.10">
    <property type="entry name" value="Ribonuclease H-like superfamily/Ribonuclease H"/>
    <property type="match status" value="1"/>
</dbReference>
<keyword evidence="4" id="KW-1185">Reference proteome</keyword>
<dbReference type="PANTHER" id="PTHR19446">
    <property type="entry name" value="REVERSE TRANSCRIPTASES"/>
    <property type="match status" value="1"/>
</dbReference>
<feature type="domain" description="RNase H type-1" evidence="3">
    <location>
        <begin position="1393"/>
        <end position="1525"/>
    </location>
</feature>
<gene>
    <name evidence="5" type="primary">LOC128200615</name>
</gene>
<evidence type="ECO:0000259" key="3">
    <source>
        <dbReference type="PROSITE" id="PS50879"/>
    </source>
</evidence>
<dbReference type="SUPFAM" id="SSF56219">
    <property type="entry name" value="DNase I-like"/>
    <property type="match status" value="1"/>
</dbReference>
<dbReference type="Pfam" id="PF00075">
    <property type="entry name" value="RNase_H"/>
    <property type="match status" value="1"/>
</dbReference>
<dbReference type="SUPFAM" id="SSF56672">
    <property type="entry name" value="DNA/RNA polymerases"/>
    <property type="match status" value="1"/>
</dbReference>
<name>A0ABM3MGP4_GALME</name>
<dbReference type="CDD" id="cd01650">
    <property type="entry name" value="RT_nLTR_like"/>
    <property type="match status" value="1"/>
</dbReference>
<dbReference type="InterPro" id="IPR002156">
    <property type="entry name" value="RNaseH_domain"/>
</dbReference>
<reference evidence="5" key="1">
    <citation type="submission" date="2025-08" db="UniProtKB">
        <authorList>
            <consortium name="RefSeq"/>
        </authorList>
    </citation>
    <scope>IDENTIFICATION</scope>
    <source>
        <tissue evidence="5">Whole larvae</tissue>
    </source>
</reference>
<evidence type="ECO:0000313" key="5">
    <source>
        <dbReference type="RefSeq" id="XP_052750567.1"/>
    </source>
</evidence>
<dbReference type="SUPFAM" id="SSF53098">
    <property type="entry name" value="Ribonuclease H-like"/>
    <property type="match status" value="1"/>
</dbReference>